<keyword evidence="8" id="KW-1185">Reference proteome</keyword>
<dbReference type="PROSITE" id="PS50885">
    <property type="entry name" value="HAMP"/>
    <property type="match status" value="2"/>
</dbReference>
<evidence type="ECO:0000313" key="8">
    <source>
        <dbReference type="Proteomes" id="UP000198736"/>
    </source>
</evidence>
<keyword evidence="1 3" id="KW-0807">Transducer</keyword>
<evidence type="ECO:0000256" key="1">
    <source>
        <dbReference type="ARBA" id="ARBA00023224"/>
    </source>
</evidence>
<feature type="domain" description="Methyl-accepting transducer" evidence="5">
    <location>
        <begin position="356"/>
        <end position="592"/>
    </location>
</feature>
<protein>
    <submittedName>
        <fullName evidence="7">Putative Methyl-accepting chemotaxis protein</fullName>
    </submittedName>
</protein>
<dbReference type="InterPro" id="IPR004090">
    <property type="entry name" value="Chemotax_Me-accpt_rcpt"/>
</dbReference>
<dbReference type="Proteomes" id="UP000198736">
    <property type="component" value="Unassembled WGS sequence"/>
</dbReference>
<dbReference type="Gene3D" id="6.10.340.10">
    <property type="match status" value="1"/>
</dbReference>
<dbReference type="RefSeq" id="WP_090901146.1">
    <property type="nucleotide sequence ID" value="NZ_CZPZ01000033.1"/>
</dbReference>
<dbReference type="GO" id="GO:0006935">
    <property type="term" value="P:chemotaxis"/>
    <property type="evidence" value="ECO:0007669"/>
    <property type="project" value="InterPro"/>
</dbReference>
<dbReference type="Pfam" id="PF12729">
    <property type="entry name" value="4HB_MCP_1"/>
    <property type="match status" value="1"/>
</dbReference>
<keyword evidence="4" id="KW-0472">Membrane</keyword>
<dbReference type="PROSITE" id="PS50111">
    <property type="entry name" value="CHEMOTAXIS_TRANSDUC_2"/>
    <property type="match status" value="1"/>
</dbReference>
<organism evidence="7 8">
    <name type="scientific">Candidatus Nitrospira nitrificans</name>
    <dbReference type="NCBI Taxonomy" id="1742973"/>
    <lineage>
        <taxon>Bacteria</taxon>
        <taxon>Pseudomonadati</taxon>
        <taxon>Nitrospirota</taxon>
        <taxon>Nitrospiria</taxon>
        <taxon>Nitrospirales</taxon>
        <taxon>Nitrospiraceae</taxon>
        <taxon>Nitrospira</taxon>
    </lineage>
</organism>
<gene>
    <name evidence="7" type="ORF">COMA2_60103</name>
</gene>
<dbReference type="STRING" id="1742973.COMA2_60103"/>
<dbReference type="SUPFAM" id="SSF58104">
    <property type="entry name" value="Methyl-accepting chemotaxis protein (MCP) signaling domain"/>
    <property type="match status" value="1"/>
</dbReference>
<dbReference type="SUPFAM" id="SSF158472">
    <property type="entry name" value="HAMP domain-like"/>
    <property type="match status" value="1"/>
</dbReference>
<dbReference type="AlphaFoldDB" id="A0A0S4LNC3"/>
<dbReference type="PANTHER" id="PTHR32089:SF114">
    <property type="entry name" value="METHYL-ACCEPTING CHEMOTAXIS PROTEIN MCPB"/>
    <property type="match status" value="1"/>
</dbReference>
<dbReference type="CDD" id="cd06225">
    <property type="entry name" value="HAMP"/>
    <property type="match status" value="1"/>
</dbReference>
<dbReference type="Pfam" id="PF00672">
    <property type="entry name" value="HAMP"/>
    <property type="match status" value="1"/>
</dbReference>
<comment type="similarity">
    <text evidence="2">Belongs to the methyl-accepting chemotaxis (MCP) protein family.</text>
</comment>
<dbReference type="PANTHER" id="PTHR32089">
    <property type="entry name" value="METHYL-ACCEPTING CHEMOTAXIS PROTEIN MCPB"/>
    <property type="match status" value="1"/>
</dbReference>
<dbReference type="OrthoDB" id="9760371at2"/>
<reference evidence="8" key="1">
    <citation type="submission" date="2015-10" db="EMBL/GenBank/DDBJ databases">
        <authorList>
            <person name="Luecker S."/>
            <person name="Luecker S."/>
        </authorList>
    </citation>
    <scope>NUCLEOTIDE SEQUENCE [LARGE SCALE GENOMIC DNA]</scope>
</reference>
<sequence length="629" mass="67953">MSNSRKTWKWSPRTWFKNLKALHKILIGFFVILVGMMAIGLIGLLGLRQLQGQLSSIYDDSTVGVSHVAVSSTNLSLYHNALLSVADQRQKSDFDEAIIPLAELKRRTLTPLEMYRPSATHETVDGRRDGQELDVLLFTLKEYFASAESTVGALNDSFDSSLTDEQRQSMRELAATLLSTEVSLWHGRSIWRFQWLAQLIRDLAGELNDTGQSLAVHLTKVMLGAAASALLIAVAIGYFLARSIVKDIIHVADVATQAAAGNLQARASLESEDEVGHMAKAFNIMLDRITALVSTEEERDRMQKQLVQFLVLVSDVGKGDLTKRGEVTADMFGNLADGFNLMIQRFSQLMKQVRQAAERVNSSAGKLRDNAGQMAGTARHQADESIKALGAVEQLASSMRQVSETAGASSEAARQVLKATEAGRLAVQETVHDMQRIQLAVQRMSKQVKALGDRSLEISQIVSTIRDIANQTNLLALNAAIEAAGAGEAGARFGVVADQVRKLAESSTQATREIAELVKVIQSETQHAVVAMEHETQAVEAGSASALRTGDVFKDISTIAQRSAELAQSIAAAAAEQTASTDQVGRSIKDFTGGAVATQKATDSARATVEDMVTLAEGLTTSVSQFKLT</sequence>
<dbReference type="PRINTS" id="PR00260">
    <property type="entry name" value="CHEMTRNSDUCR"/>
</dbReference>
<name>A0A0S4LNC3_9BACT</name>
<evidence type="ECO:0000259" key="6">
    <source>
        <dbReference type="PROSITE" id="PS50885"/>
    </source>
</evidence>
<feature type="domain" description="HAMP" evidence="6">
    <location>
        <begin position="242"/>
        <end position="294"/>
    </location>
</feature>
<evidence type="ECO:0000256" key="3">
    <source>
        <dbReference type="PROSITE-ProRule" id="PRU00284"/>
    </source>
</evidence>
<proteinExistence type="inferred from homology"/>
<dbReference type="GO" id="GO:0007165">
    <property type="term" value="P:signal transduction"/>
    <property type="evidence" value="ECO:0007669"/>
    <property type="project" value="UniProtKB-KW"/>
</dbReference>
<dbReference type="InterPro" id="IPR003660">
    <property type="entry name" value="HAMP_dom"/>
</dbReference>
<evidence type="ECO:0000259" key="5">
    <source>
        <dbReference type="PROSITE" id="PS50111"/>
    </source>
</evidence>
<dbReference type="InterPro" id="IPR024478">
    <property type="entry name" value="HlyB_4HB_MCP"/>
</dbReference>
<dbReference type="SMART" id="SM00283">
    <property type="entry name" value="MA"/>
    <property type="match status" value="1"/>
</dbReference>
<dbReference type="Pfam" id="PF00015">
    <property type="entry name" value="MCPsignal"/>
    <property type="match status" value="1"/>
</dbReference>
<feature type="transmembrane region" description="Helical" evidence="4">
    <location>
        <begin position="21"/>
        <end position="47"/>
    </location>
</feature>
<evidence type="ECO:0000256" key="2">
    <source>
        <dbReference type="ARBA" id="ARBA00029447"/>
    </source>
</evidence>
<dbReference type="Gene3D" id="1.10.287.950">
    <property type="entry name" value="Methyl-accepting chemotaxis protein"/>
    <property type="match status" value="1"/>
</dbReference>
<feature type="domain" description="HAMP" evidence="6">
    <location>
        <begin position="300"/>
        <end position="351"/>
    </location>
</feature>
<evidence type="ECO:0000256" key="4">
    <source>
        <dbReference type="SAM" id="Phobius"/>
    </source>
</evidence>
<dbReference type="EMBL" id="CZPZ01000033">
    <property type="protein sequence ID" value="CUS39020.1"/>
    <property type="molecule type" value="Genomic_DNA"/>
</dbReference>
<dbReference type="GO" id="GO:0004888">
    <property type="term" value="F:transmembrane signaling receptor activity"/>
    <property type="evidence" value="ECO:0007669"/>
    <property type="project" value="InterPro"/>
</dbReference>
<keyword evidence="4" id="KW-0812">Transmembrane</keyword>
<dbReference type="InterPro" id="IPR004089">
    <property type="entry name" value="MCPsignal_dom"/>
</dbReference>
<keyword evidence="4" id="KW-1133">Transmembrane helix</keyword>
<accession>A0A0S4LNC3</accession>
<dbReference type="GO" id="GO:0016020">
    <property type="term" value="C:membrane"/>
    <property type="evidence" value="ECO:0007669"/>
    <property type="project" value="InterPro"/>
</dbReference>
<evidence type="ECO:0000313" key="7">
    <source>
        <dbReference type="EMBL" id="CUS39020.1"/>
    </source>
</evidence>
<dbReference type="SMART" id="SM00304">
    <property type="entry name" value="HAMP"/>
    <property type="match status" value="2"/>
</dbReference>